<dbReference type="GO" id="GO:0000727">
    <property type="term" value="P:double-strand break repair via break-induced replication"/>
    <property type="evidence" value="ECO:0007669"/>
    <property type="project" value="TreeGrafter"/>
</dbReference>
<evidence type="ECO:0000256" key="1">
    <source>
        <dbReference type="ARBA" id="ARBA00004123"/>
    </source>
</evidence>
<evidence type="ECO:0000256" key="2">
    <source>
        <dbReference type="ARBA" id="ARBA00010727"/>
    </source>
</evidence>
<keyword evidence="4" id="KW-0539">Nucleus</keyword>
<sequence length="612" mass="70812">MIISNDFRLHFYEELRKDHILIIVNADVDALCATAILTHLFSCDEVTYTLIPVNSIEGLKSTIKIHGKQTKNIILMNCVGSNSLLDFELPSNVNFWIIESRRPIHLDNIFNVDSIKVLTESSELPEWNVPDANSIYEQEEQSGSESGEDEEEEENLFSDGEEGEENGGVEELLDENDQQSHQDERNSSIIKRRGKRKQLADIIASRTLKRQRRTQWKRARGTILWEYYLKSWYAPPISVFMLELAHELGKSSAEIMWCSAVGISSQFIDQIICVEKYTDICADRMKPFILKFGPRKGDLTDQNRNHLTVSFKEDLILPLYSRWTLYESMLNESHFICESKLWSQRGEDKFKEILAKIGLTLAECRQNFEVIKKDRRLEIFKIIKEYLNKTFASFNTNFGFNSTYNAVDFARILTIRLEWNQSDKPDSELSRRFESTNEILREFFKTGGRELPPLKHSVELYKMALKSLNELVKRSIAQKHVVLMSRFFLLSLSDQCSMLGLLSSRHFLFLFFHSVLRAYVSTNPTSRGTKPFILIFPLLGEHSGWYLISGLMPLVEIMADTSGKSVIGSAFKHVAREANIEIRHTFDSNVVMIRALDRFRFLNILEARFESI</sequence>
<comment type="subcellular location">
    <subcellularLocation>
        <location evidence="1">Nucleus</location>
    </subcellularLocation>
</comment>
<dbReference type="GO" id="GO:0031261">
    <property type="term" value="C:DNA replication preinitiation complex"/>
    <property type="evidence" value="ECO:0007669"/>
    <property type="project" value="TreeGrafter"/>
</dbReference>
<dbReference type="GO" id="GO:0003682">
    <property type="term" value="F:chromatin binding"/>
    <property type="evidence" value="ECO:0007669"/>
    <property type="project" value="TreeGrafter"/>
</dbReference>
<organism evidence="7 8">
    <name type="scientific">Meloidogyne incognita</name>
    <name type="common">Southern root-knot nematode worm</name>
    <name type="synonym">Oxyuris incognita</name>
    <dbReference type="NCBI Taxonomy" id="6306"/>
    <lineage>
        <taxon>Eukaryota</taxon>
        <taxon>Metazoa</taxon>
        <taxon>Ecdysozoa</taxon>
        <taxon>Nematoda</taxon>
        <taxon>Chromadorea</taxon>
        <taxon>Rhabditida</taxon>
        <taxon>Tylenchina</taxon>
        <taxon>Tylenchomorpha</taxon>
        <taxon>Tylenchoidea</taxon>
        <taxon>Meloidogynidae</taxon>
        <taxon>Meloidogyninae</taxon>
        <taxon>Meloidogyne</taxon>
        <taxon>Meloidogyne incognita group</taxon>
    </lineage>
</organism>
<feature type="region of interest" description="Disordered" evidence="6">
    <location>
        <begin position="129"/>
        <end position="193"/>
    </location>
</feature>
<dbReference type="InterPro" id="IPR003874">
    <property type="entry name" value="CDC45"/>
</dbReference>
<dbReference type="GO" id="GO:0006270">
    <property type="term" value="P:DNA replication initiation"/>
    <property type="evidence" value="ECO:0007669"/>
    <property type="project" value="InterPro"/>
</dbReference>
<accession>A0A914KJ81</accession>
<dbReference type="PANTHER" id="PTHR10507:SF0">
    <property type="entry name" value="CELL DIVISION CONTROL PROTEIN 45 HOMOLOG"/>
    <property type="match status" value="1"/>
</dbReference>
<evidence type="ECO:0000256" key="5">
    <source>
        <dbReference type="ARBA" id="ARBA00023306"/>
    </source>
</evidence>
<reference evidence="8" key="1">
    <citation type="submission" date="2022-11" db="UniProtKB">
        <authorList>
            <consortium name="WormBaseParasite"/>
        </authorList>
    </citation>
    <scope>IDENTIFICATION</scope>
</reference>
<evidence type="ECO:0000313" key="7">
    <source>
        <dbReference type="Proteomes" id="UP000887563"/>
    </source>
</evidence>
<keyword evidence="3" id="KW-0235">DNA replication</keyword>
<proteinExistence type="inferred from homology"/>
<dbReference type="GO" id="GO:0003688">
    <property type="term" value="F:DNA replication origin binding"/>
    <property type="evidence" value="ECO:0007669"/>
    <property type="project" value="TreeGrafter"/>
</dbReference>
<dbReference type="PANTHER" id="PTHR10507">
    <property type="entry name" value="CDC45-RELATED PROTEIN"/>
    <property type="match status" value="1"/>
</dbReference>
<dbReference type="WBParaSite" id="Minc3s00023g01440">
    <property type="protein sequence ID" value="Minc3s00023g01440"/>
    <property type="gene ID" value="Minc3s00023g01440"/>
</dbReference>
<evidence type="ECO:0000313" key="8">
    <source>
        <dbReference type="WBParaSite" id="Minc3s00023g01440"/>
    </source>
</evidence>
<dbReference type="Pfam" id="PF02724">
    <property type="entry name" value="CDC45"/>
    <property type="match status" value="1"/>
</dbReference>
<evidence type="ECO:0000256" key="3">
    <source>
        <dbReference type="ARBA" id="ARBA00022705"/>
    </source>
</evidence>
<dbReference type="Proteomes" id="UP000887563">
    <property type="component" value="Unplaced"/>
</dbReference>
<evidence type="ECO:0000256" key="4">
    <source>
        <dbReference type="ARBA" id="ARBA00023242"/>
    </source>
</evidence>
<dbReference type="AlphaFoldDB" id="A0A914KJ81"/>
<comment type="similarity">
    <text evidence="2">Belongs to the CDC45 family.</text>
</comment>
<keyword evidence="7" id="KW-1185">Reference proteome</keyword>
<dbReference type="GO" id="GO:0003697">
    <property type="term" value="F:single-stranded DNA binding"/>
    <property type="evidence" value="ECO:0007669"/>
    <property type="project" value="TreeGrafter"/>
</dbReference>
<dbReference type="GO" id="GO:1902977">
    <property type="term" value="P:mitotic DNA replication preinitiation complex assembly"/>
    <property type="evidence" value="ECO:0007669"/>
    <property type="project" value="TreeGrafter"/>
</dbReference>
<feature type="compositionally biased region" description="Acidic residues" evidence="6">
    <location>
        <begin position="137"/>
        <end position="177"/>
    </location>
</feature>
<evidence type="ECO:0000256" key="6">
    <source>
        <dbReference type="SAM" id="MobiDB-lite"/>
    </source>
</evidence>
<keyword evidence="5" id="KW-0131">Cell cycle</keyword>
<name>A0A914KJ81_MELIC</name>
<protein>
    <submittedName>
        <fullName evidence="8">Uncharacterized protein</fullName>
    </submittedName>
</protein>